<dbReference type="EMBL" id="CP024087">
    <property type="protein sequence ID" value="AYF32022.1"/>
    <property type="molecule type" value="Genomic_DNA"/>
</dbReference>
<dbReference type="AlphaFoldDB" id="A0A386WVD0"/>
<dbReference type="Proteomes" id="UP000267804">
    <property type="component" value="Chromosome"/>
</dbReference>
<evidence type="ECO:0000313" key="1">
    <source>
        <dbReference type="EMBL" id="AYF32022.1"/>
    </source>
</evidence>
<accession>A0A386WVD0</accession>
<reference evidence="1 2" key="1">
    <citation type="submission" date="2017-10" db="EMBL/GenBank/DDBJ databases">
        <title>Integration of genomic and chemical information greatly accelerates assignment of the full stereostructure of myelolactone, a potent inhibitor of myeloma from a marine-derived Micromonospora.</title>
        <authorList>
            <person name="Kim M.C."/>
            <person name="Machado H."/>
            <person name="Jensen P.R."/>
            <person name="Fenical W."/>
        </authorList>
    </citation>
    <scope>NUCLEOTIDE SEQUENCE [LARGE SCALE GENOMIC DNA]</scope>
    <source>
        <strain evidence="1 2">CNY-010</strain>
    </source>
</reference>
<organism evidence="1 2">
    <name type="scientific">Micromonospora tulbaghiae</name>
    <dbReference type="NCBI Taxonomy" id="479978"/>
    <lineage>
        <taxon>Bacteria</taxon>
        <taxon>Bacillati</taxon>
        <taxon>Actinomycetota</taxon>
        <taxon>Actinomycetes</taxon>
        <taxon>Micromonosporales</taxon>
        <taxon>Micromonosporaceae</taxon>
        <taxon>Micromonospora</taxon>
    </lineage>
</organism>
<protein>
    <submittedName>
        <fullName evidence="1">Uncharacterized protein</fullName>
    </submittedName>
</protein>
<proteinExistence type="predicted"/>
<name>A0A386WVD0_9ACTN</name>
<evidence type="ECO:0000313" key="2">
    <source>
        <dbReference type="Proteomes" id="UP000267804"/>
    </source>
</evidence>
<sequence length="141" mass="15781">MRENHVVTDKPIRCTSTTRPHRPPYGTRVLEEDTGLIQEYRGGAYHAGWHPVSTSDSLCPAPYRALLAATDGALRDVTALHRPEPHNIHSSGLVSWWQCRGCDADGYDWEYPGWPCRTTQLIASQLGVSLDEETYMPDSTT</sequence>
<dbReference type="KEGG" id="mtua:CSH63_32220"/>
<gene>
    <name evidence="1" type="ORF">CSH63_32220</name>
</gene>